<accession>A0A8H6FCX8</accession>
<keyword evidence="1" id="KW-0175">Coiled coil</keyword>
<dbReference type="GeneID" id="59328555"/>
<sequence length="143" mass="16874">MYQGIQQLSHRLAGEPDDGIRRVWSRAQHRSHRTRPRFSNHPSLKLCTFQTIYTKAISEPVRCTPCCRRVERNIITEYEIENAQYETQVQLLTRELRAEMDADRRREMRGKISELVEELGDLKDRRNEEIAEVRFRQGVGASC</sequence>
<dbReference type="RefSeq" id="XP_037152511.1">
    <property type="nucleotide sequence ID" value="XM_037291076.1"/>
</dbReference>
<organism evidence="2 3">
    <name type="scientific">Letharia lupina</name>
    <dbReference type="NCBI Taxonomy" id="560253"/>
    <lineage>
        <taxon>Eukaryota</taxon>
        <taxon>Fungi</taxon>
        <taxon>Dikarya</taxon>
        <taxon>Ascomycota</taxon>
        <taxon>Pezizomycotina</taxon>
        <taxon>Lecanoromycetes</taxon>
        <taxon>OSLEUM clade</taxon>
        <taxon>Lecanoromycetidae</taxon>
        <taxon>Lecanorales</taxon>
        <taxon>Lecanorineae</taxon>
        <taxon>Parmeliaceae</taxon>
        <taxon>Letharia</taxon>
    </lineage>
</organism>
<evidence type="ECO:0000313" key="2">
    <source>
        <dbReference type="EMBL" id="KAF6223294.1"/>
    </source>
</evidence>
<reference evidence="2 3" key="1">
    <citation type="journal article" date="2020" name="Genomics">
        <title>Complete, high-quality genomes from long-read metagenomic sequencing of two wolf lichen thalli reveals enigmatic genome architecture.</title>
        <authorList>
            <person name="McKenzie S.K."/>
            <person name="Walston R.F."/>
            <person name="Allen J.L."/>
        </authorList>
    </citation>
    <scope>NUCLEOTIDE SEQUENCE [LARGE SCALE GENOMIC DNA]</scope>
    <source>
        <strain evidence="2">WasteWater1</strain>
    </source>
</reference>
<evidence type="ECO:0000313" key="3">
    <source>
        <dbReference type="Proteomes" id="UP000593566"/>
    </source>
</evidence>
<comment type="caution">
    <text evidence="2">The sequence shown here is derived from an EMBL/GenBank/DDBJ whole genome shotgun (WGS) entry which is preliminary data.</text>
</comment>
<evidence type="ECO:0000256" key="1">
    <source>
        <dbReference type="SAM" id="Coils"/>
    </source>
</evidence>
<dbReference type="Proteomes" id="UP000593566">
    <property type="component" value="Unassembled WGS sequence"/>
</dbReference>
<protein>
    <submittedName>
        <fullName evidence="2">Uncharacterized protein</fullName>
    </submittedName>
</protein>
<keyword evidence="3" id="KW-1185">Reference proteome</keyword>
<proteinExistence type="predicted"/>
<name>A0A8H6FCX8_9LECA</name>
<dbReference type="AlphaFoldDB" id="A0A8H6FCX8"/>
<dbReference type="EMBL" id="JACCJB010000010">
    <property type="protein sequence ID" value="KAF6223294.1"/>
    <property type="molecule type" value="Genomic_DNA"/>
</dbReference>
<feature type="coiled-coil region" evidence="1">
    <location>
        <begin position="75"/>
        <end position="132"/>
    </location>
</feature>
<gene>
    <name evidence="2" type="ORF">HO133_000136</name>
</gene>